<dbReference type="GO" id="GO:0016787">
    <property type="term" value="F:hydrolase activity"/>
    <property type="evidence" value="ECO:0007669"/>
    <property type="project" value="InterPro"/>
</dbReference>
<dbReference type="Gene3D" id="3.40.50.1820">
    <property type="entry name" value="alpha/beta hydrolase"/>
    <property type="match status" value="1"/>
</dbReference>
<dbReference type="InterPro" id="IPR010662">
    <property type="entry name" value="RBBP9/YdeN"/>
</dbReference>
<dbReference type="SUPFAM" id="SSF53474">
    <property type="entry name" value="alpha/beta-Hydrolases"/>
    <property type="match status" value="1"/>
</dbReference>
<protein>
    <recommendedName>
        <fullName evidence="3">AB hydrolase-1 domain-containing protein</fullName>
    </recommendedName>
</protein>
<dbReference type="AlphaFoldDB" id="A0A1F5ZRA9"/>
<dbReference type="Pfam" id="PF06821">
    <property type="entry name" value="Ser_hydrolase"/>
    <property type="match status" value="1"/>
</dbReference>
<proteinExistence type="predicted"/>
<dbReference type="PANTHER" id="PTHR15394">
    <property type="entry name" value="SERINE HYDROLASE RBBP9"/>
    <property type="match status" value="1"/>
</dbReference>
<dbReference type="InterPro" id="IPR029058">
    <property type="entry name" value="AB_hydrolase_fold"/>
</dbReference>
<comment type="caution">
    <text evidence="1">The sequence shown here is derived from an EMBL/GenBank/DDBJ whole genome shotgun (WGS) entry which is preliminary data.</text>
</comment>
<evidence type="ECO:0000313" key="2">
    <source>
        <dbReference type="Proteomes" id="UP000177416"/>
    </source>
</evidence>
<gene>
    <name evidence="1" type="ORF">A2875_03100</name>
</gene>
<dbReference type="EMBL" id="MFJJ01000010">
    <property type="protein sequence ID" value="OGG14923.1"/>
    <property type="molecule type" value="Genomic_DNA"/>
</dbReference>
<evidence type="ECO:0008006" key="3">
    <source>
        <dbReference type="Google" id="ProtNLM"/>
    </source>
</evidence>
<reference evidence="1 2" key="1">
    <citation type="journal article" date="2016" name="Nat. Commun.">
        <title>Thousands of microbial genomes shed light on interconnected biogeochemical processes in an aquifer system.</title>
        <authorList>
            <person name="Anantharaman K."/>
            <person name="Brown C.T."/>
            <person name="Hug L.A."/>
            <person name="Sharon I."/>
            <person name="Castelle C.J."/>
            <person name="Probst A.J."/>
            <person name="Thomas B.C."/>
            <person name="Singh A."/>
            <person name="Wilkins M.J."/>
            <person name="Karaoz U."/>
            <person name="Brodie E.L."/>
            <person name="Williams K.H."/>
            <person name="Hubbard S.S."/>
            <person name="Banfield J.F."/>
        </authorList>
    </citation>
    <scope>NUCLEOTIDE SEQUENCE [LARGE SCALE GENOMIC DNA]</scope>
</reference>
<dbReference type="PANTHER" id="PTHR15394:SF3">
    <property type="entry name" value="SERINE HYDROLASE RBBP9"/>
    <property type="match status" value="1"/>
</dbReference>
<dbReference type="Proteomes" id="UP000177416">
    <property type="component" value="Unassembled WGS sequence"/>
</dbReference>
<evidence type="ECO:0000313" key="1">
    <source>
        <dbReference type="EMBL" id="OGG14923.1"/>
    </source>
</evidence>
<accession>A0A1F5ZRA9</accession>
<sequence length="190" mass="21762">MKNMLILHGIGGSFGLNWYQYIAREAEANGYKVYVPQLPSTDRPNLNVTYEFLQKTSSFDKETILIGHSSGASLSLGILQLLPKDIVIKRTILVAGFIDPNLTPELHKYIPRSDYAHLFPKMWDWDKIRKSSKDFIIFYSPQDPFIQSRHAETLEKNLNGKLILVSDALHFSVASGGERFREFPELLKYI</sequence>
<name>A0A1F5ZRA9_9BACT</name>
<organism evidence="1 2">
    <name type="scientific">Candidatus Gottesmanbacteria bacterium RIFCSPHIGHO2_01_FULL_46_14</name>
    <dbReference type="NCBI Taxonomy" id="1798380"/>
    <lineage>
        <taxon>Bacteria</taxon>
        <taxon>Candidatus Gottesmaniibacteriota</taxon>
    </lineage>
</organism>